<comment type="similarity">
    <text evidence="3 6">Belongs to the peptidase S33 family.</text>
</comment>
<dbReference type="InterPro" id="IPR016292">
    <property type="entry name" value="Epoxide_hydrolase"/>
</dbReference>
<comment type="catalytic activity">
    <reaction evidence="1 6">
        <text>1-(4-methoxyphenyl)-N-methyl-N-[(3-methyloxetan-3-yl)methyl]methanamine + H2O = 2-{[(4-methoxybenzyl)(methyl)amino]methyl}-2-methylpropane-1,3-diol</text>
        <dbReference type="Rhea" id="RHEA:55764"/>
        <dbReference type="ChEBI" id="CHEBI:15377"/>
        <dbReference type="ChEBI" id="CHEBI:139161"/>
        <dbReference type="ChEBI" id="CHEBI:139164"/>
        <dbReference type="EC" id="3.3.2.9"/>
    </reaction>
</comment>
<dbReference type="InterPro" id="IPR000639">
    <property type="entry name" value="Epox_hydrolase-like"/>
</dbReference>
<evidence type="ECO:0000256" key="7">
    <source>
        <dbReference type="PIRSR" id="PIRSR001112-1"/>
    </source>
</evidence>
<feature type="chain" id="PRO_5004659772" description="Epoxide hydrolase" evidence="8">
    <location>
        <begin position="24"/>
        <end position="458"/>
    </location>
</feature>
<feature type="active site" description="Proton donor" evidence="7">
    <location>
        <position position="378"/>
    </location>
</feature>
<dbReference type="GO" id="GO:0033961">
    <property type="term" value="F:cis-stilbene-oxide hydrolase activity"/>
    <property type="evidence" value="ECO:0007669"/>
    <property type="project" value="UniProtKB-UniRule"/>
</dbReference>
<evidence type="ECO:0000256" key="6">
    <source>
        <dbReference type="PIRNR" id="PIRNR001112"/>
    </source>
</evidence>
<accession>U5EUG0</accession>
<dbReference type="EC" id="3.3.2.9" evidence="6"/>
<dbReference type="EMBL" id="GANO01002338">
    <property type="protein sequence ID" value="JAB57533.1"/>
    <property type="molecule type" value="mRNA"/>
</dbReference>
<comment type="catalytic activity">
    <reaction evidence="6">
        <text>cis-stilbene oxide + H2O = (1R,2R)-hydrobenzoin</text>
        <dbReference type="Rhea" id="RHEA:23900"/>
        <dbReference type="ChEBI" id="CHEBI:15377"/>
        <dbReference type="ChEBI" id="CHEBI:50004"/>
        <dbReference type="ChEBI" id="CHEBI:50014"/>
        <dbReference type="EC" id="3.3.2.9"/>
    </reaction>
</comment>
<organism evidence="10">
    <name type="scientific">Corethrella appendiculata</name>
    <dbReference type="NCBI Taxonomy" id="1370023"/>
    <lineage>
        <taxon>Eukaryota</taxon>
        <taxon>Metazoa</taxon>
        <taxon>Ecdysozoa</taxon>
        <taxon>Arthropoda</taxon>
        <taxon>Hexapoda</taxon>
        <taxon>Insecta</taxon>
        <taxon>Pterygota</taxon>
        <taxon>Neoptera</taxon>
        <taxon>Endopterygota</taxon>
        <taxon>Diptera</taxon>
        <taxon>Nematocera</taxon>
        <taxon>Culicoidea</taxon>
        <taxon>Chaoboridae</taxon>
        <taxon>Corethrella</taxon>
    </lineage>
</organism>
<dbReference type="PANTHER" id="PTHR21661">
    <property type="entry name" value="EPOXIDE HYDROLASE 1-RELATED"/>
    <property type="match status" value="1"/>
</dbReference>
<dbReference type="AlphaFoldDB" id="U5EUG0"/>
<keyword evidence="8" id="KW-0732">Signal</keyword>
<keyword evidence="5 6" id="KW-0378">Hydrolase</keyword>
<evidence type="ECO:0000256" key="5">
    <source>
        <dbReference type="ARBA" id="ARBA00022801"/>
    </source>
</evidence>
<dbReference type="InterPro" id="IPR010497">
    <property type="entry name" value="Epoxide_hydro_N"/>
</dbReference>
<feature type="active site" description="Nucleophile" evidence="7">
    <location>
        <position position="232"/>
    </location>
</feature>
<comment type="subcellular location">
    <subcellularLocation>
        <location evidence="6">Endoplasmic reticulum membrane</location>
    </subcellularLocation>
    <subcellularLocation>
        <location evidence="2">Microsome membrane</location>
        <topology evidence="2">Single-pass membrane protein</topology>
    </subcellularLocation>
</comment>
<feature type="domain" description="Epoxide hydrolase N-terminal" evidence="9">
    <location>
        <begin position="55"/>
        <end position="166"/>
    </location>
</feature>
<protein>
    <recommendedName>
        <fullName evidence="6">Epoxide hydrolase</fullName>
        <ecNumber evidence="6">3.3.2.9</ecNumber>
    </recommendedName>
</protein>
<dbReference type="SUPFAM" id="SSF53474">
    <property type="entry name" value="alpha/beta-Hydrolases"/>
    <property type="match status" value="1"/>
</dbReference>
<evidence type="ECO:0000256" key="8">
    <source>
        <dbReference type="SAM" id="SignalP"/>
    </source>
</evidence>
<sequence length="458" mass="52352">MGVLGKIFFAGIIAAVAYFATRCYHGCGETKLPVFDMNKYWGPSDGKAYKEDTAIRPFKIQYSDEVINKLKARLNDPPTFVPPLEEVGFEYGFNTNKLQDILKYWRTTYLGKWNERQDYLNKFPQFKTQIQGLDIHFIHVKPRVSGNVKVLPLLLLHGWPGSVREFYEIIPKLTTQSADKNFVFEVIAPSLPGYGWSQGSSKKDFGPSEIAIVMKNLMKRVGYEKFYIQGGDWGALIGNILATVFQDDILGFHSNMCGSNRPCGMVKSFIASFFPSYFVDEKFIDFYFPMKQRFIQIIEESGYMHIQATKPDTIGTVLSDTPIGLAAYIIEKFSTWTNPAYRKLNDGGLEKYFTKDALLDNIMIYYLTNSITTSVRIYSEAFTFRHLGLGVDNIPTNVPVACAKFKYELLQQIDWVLKDKFTNLIQSNHFSDGGHFAAMQLPHVLYEDIVEFVKKIEK</sequence>
<keyword evidence="6" id="KW-0256">Endoplasmic reticulum</keyword>
<dbReference type="PIRSF" id="PIRSF001112">
    <property type="entry name" value="Epoxide_hydrolase"/>
    <property type="match status" value="1"/>
</dbReference>
<evidence type="ECO:0000256" key="1">
    <source>
        <dbReference type="ARBA" id="ARBA00000221"/>
    </source>
</evidence>
<evidence type="ECO:0000259" key="9">
    <source>
        <dbReference type="Pfam" id="PF06441"/>
    </source>
</evidence>
<evidence type="ECO:0000256" key="3">
    <source>
        <dbReference type="ARBA" id="ARBA00010088"/>
    </source>
</evidence>
<dbReference type="PANTHER" id="PTHR21661:SF35">
    <property type="entry name" value="EPOXIDE HYDROLASE"/>
    <property type="match status" value="1"/>
</dbReference>
<dbReference type="Pfam" id="PF06441">
    <property type="entry name" value="EHN"/>
    <property type="match status" value="1"/>
</dbReference>
<feature type="active site" description="Proton acceptor" evidence="7">
    <location>
        <position position="435"/>
    </location>
</feature>
<reference evidence="10" key="1">
    <citation type="journal article" date="2014" name="Insect Biochem. Mol. Biol.">
        <title>An insight into the sialome of the frog biting fly, Corethrella appendiculata.</title>
        <authorList>
            <person name="Ribeiro J.M.C."/>
            <person name="Chagas A.C."/>
            <person name="Pham V.M."/>
            <person name="Lounibos L.P."/>
            <person name="Calvo E."/>
        </authorList>
    </citation>
    <scope>NUCLEOTIDE SEQUENCE</scope>
    <source>
        <tissue evidence="10">Salivary glands</tissue>
    </source>
</reference>
<keyword evidence="4 6" id="KW-0058">Aromatic hydrocarbons catabolism</keyword>
<keyword evidence="6" id="KW-0472">Membrane</keyword>
<evidence type="ECO:0000256" key="2">
    <source>
        <dbReference type="ARBA" id="ARBA00004111"/>
    </source>
</evidence>
<feature type="signal peptide" evidence="8">
    <location>
        <begin position="1"/>
        <end position="23"/>
    </location>
</feature>
<dbReference type="GO" id="GO:0097176">
    <property type="term" value="P:epoxide metabolic process"/>
    <property type="evidence" value="ECO:0007669"/>
    <property type="project" value="TreeGrafter"/>
</dbReference>
<name>U5EUG0_9DIPT</name>
<dbReference type="PRINTS" id="PR00412">
    <property type="entry name" value="EPOXHYDRLASE"/>
</dbReference>
<dbReference type="Gene3D" id="3.40.50.1820">
    <property type="entry name" value="alpha/beta hydrolase"/>
    <property type="match status" value="1"/>
</dbReference>
<proteinExistence type="evidence at transcript level"/>
<dbReference type="GO" id="GO:0005789">
    <property type="term" value="C:endoplasmic reticulum membrane"/>
    <property type="evidence" value="ECO:0007669"/>
    <property type="project" value="UniProtKB-SubCell"/>
</dbReference>
<evidence type="ECO:0000313" key="10">
    <source>
        <dbReference type="EMBL" id="JAB57533.1"/>
    </source>
</evidence>
<dbReference type="InterPro" id="IPR029058">
    <property type="entry name" value="AB_hydrolase_fold"/>
</dbReference>
<comment type="function">
    <text evidence="6">Catalyzes juvenile hormone hydrolysis.</text>
</comment>
<evidence type="ECO:0000256" key="4">
    <source>
        <dbReference type="ARBA" id="ARBA00022797"/>
    </source>
</evidence>